<accession>A0ABR6NJI0</accession>
<reference evidence="2 3" key="1">
    <citation type="submission" date="2020-08" db="EMBL/GenBank/DDBJ databases">
        <title>Exploring microbial biodiversity for novel pathways involved in the catabolism of aromatic compounds derived from lignin.</title>
        <authorList>
            <person name="Elkins J."/>
        </authorList>
    </citation>
    <scope>NUCLEOTIDE SEQUENCE [LARGE SCALE GENOMIC DNA]</scope>
    <source>
        <strain evidence="2 3">B1D3A</strain>
    </source>
</reference>
<organism evidence="2 3">
    <name type="scientific">Sphingobium lignivorans</name>
    <dbReference type="NCBI Taxonomy" id="2735886"/>
    <lineage>
        <taxon>Bacteria</taxon>
        <taxon>Pseudomonadati</taxon>
        <taxon>Pseudomonadota</taxon>
        <taxon>Alphaproteobacteria</taxon>
        <taxon>Sphingomonadales</taxon>
        <taxon>Sphingomonadaceae</taxon>
        <taxon>Sphingobium</taxon>
    </lineage>
</organism>
<evidence type="ECO:0000313" key="3">
    <source>
        <dbReference type="Proteomes" id="UP001138540"/>
    </source>
</evidence>
<evidence type="ECO:0000256" key="1">
    <source>
        <dbReference type="SAM" id="MobiDB-lite"/>
    </source>
</evidence>
<comment type="caution">
    <text evidence="2">The sequence shown here is derived from an EMBL/GenBank/DDBJ whole genome shotgun (WGS) entry which is preliminary data.</text>
</comment>
<name>A0ABR6NJI0_9SPHN</name>
<dbReference type="EMBL" id="JACHKA010000001">
    <property type="protein sequence ID" value="MBB5987438.1"/>
    <property type="molecule type" value="Genomic_DNA"/>
</dbReference>
<feature type="region of interest" description="Disordered" evidence="1">
    <location>
        <begin position="189"/>
        <end position="212"/>
    </location>
</feature>
<sequence>MKSFSTAEKAAMEAGTAKVGGAVQILCDDPVRVWSGEGTLPIAGDGYTGIGARGMAQVTGGAIGSAAQGITLSLSGIEPAAIALLDAPGLKNAPVTIWRLIFDGTGTQFLGAHVFRRGRVDTVASNEVVGGEAAIHVAVEGSARGLSRRGGRMRTDADQRLIDSTDGGFRRVSYAGKKMLYWAGRKPAMASSALPSGGGASNRINEPRTQER</sequence>
<dbReference type="Proteomes" id="UP001138540">
    <property type="component" value="Unassembled WGS sequence"/>
</dbReference>
<evidence type="ECO:0000313" key="2">
    <source>
        <dbReference type="EMBL" id="MBB5987438.1"/>
    </source>
</evidence>
<proteinExistence type="predicted"/>
<gene>
    <name evidence="2" type="ORF">HNP60_003412</name>
</gene>
<keyword evidence="3" id="KW-1185">Reference proteome</keyword>
<protein>
    <submittedName>
        <fullName evidence="2">Uncharacterized protein</fullName>
    </submittedName>
</protein>
<dbReference type="RefSeq" id="WP_184155978.1">
    <property type="nucleotide sequence ID" value="NZ_JACHKA010000001.1"/>
</dbReference>